<dbReference type="EMBL" id="BX284602">
    <property type="protein sequence ID" value="CZR14451.1"/>
    <property type="molecule type" value="Genomic_DNA"/>
</dbReference>
<keyword evidence="1" id="KW-0472">Membrane</keyword>
<keyword evidence="1" id="KW-1133">Transmembrane helix</keyword>
<evidence type="ECO:0000313" key="4">
    <source>
        <dbReference type="WormBase" id="C08F1.12a"/>
    </source>
</evidence>
<dbReference type="AGR" id="WB:WBGene00269389"/>
<dbReference type="AlphaFoldDB" id="A0A131MBJ6"/>
<dbReference type="WormBase" id="C08F1.12a">
    <property type="protein sequence ID" value="CE51349"/>
    <property type="gene ID" value="WBGene00269389"/>
</dbReference>
<protein>
    <submittedName>
        <fullName evidence="2">Serpentine Receptor, class T</fullName>
    </submittedName>
</protein>
<reference evidence="2 3" key="1">
    <citation type="journal article" date="1998" name="Science">
        <title>Genome sequence of the nematode C. elegans: a platform for investigating biology.</title>
        <authorList>
            <consortium name="The C. elegans sequencing consortium"/>
            <person name="Sulson J.E."/>
            <person name="Waterston R."/>
        </authorList>
    </citation>
    <scope>NUCLEOTIDE SEQUENCE [LARGE SCALE GENOMIC DNA]</scope>
    <source>
        <strain evidence="2 3">Bristol N2</strain>
    </source>
</reference>
<dbReference type="FunCoup" id="A0A131MBJ6">
    <property type="interactions" value="171"/>
</dbReference>
<keyword evidence="1" id="KW-0812">Transmembrane</keyword>
<dbReference type="OrthoDB" id="5909056at2759"/>
<dbReference type="GeneID" id="27219612"/>
<dbReference type="KEGG" id="cel:CELE_C08F1.12"/>
<gene>
    <name evidence="2 4" type="ORF">C08F1.12</name>
    <name evidence="2" type="ORF">CELE_C08F1.12</name>
</gene>
<dbReference type="PANTHER" id="PTHR31847">
    <property type="entry name" value="PROTEIN CBG10327"/>
    <property type="match status" value="1"/>
</dbReference>
<keyword evidence="2" id="KW-0675">Receptor</keyword>
<keyword evidence="3" id="KW-1185">Reference proteome</keyword>
<dbReference type="PANTHER" id="PTHR31847:SF1">
    <property type="entry name" value="DUF1084 DOMAIN-CONTAINING PROTEIN-RELATED"/>
    <property type="match status" value="1"/>
</dbReference>
<sequence length="104" mass="11969">MFMAIFFAITEAYYIGLCYVDTSSLPNFCVMIAFHYAIPVCPWINILVIPIVYRAFWAFNSHELGFSGKEPISGRQWSGVCRWNVETSQWDYVEDPQKAVLSIS</sequence>
<dbReference type="RefSeq" id="NP_001309537.1">
    <property type="nucleotide sequence ID" value="NM_001322717.1"/>
</dbReference>
<proteinExistence type="predicted"/>
<accession>A0A131MBJ6</accession>
<evidence type="ECO:0000256" key="1">
    <source>
        <dbReference type="SAM" id="Phobius"/>
    </source>
</evidence>
<dbReference type="Bgee" id="WBGene00269389">
    <property type="expression patterns" value="Expressed in embryo and 1 other cell type or tissue"/>
</dbReference>
<evidence type="ECO:0000313" key="2">
    <source>
        <dbReference type="EMBL" id="CZR14451.1"/>
    </source>
</evidence>
<organism evidence="2 3">
    <name type="scientific">Caenorhabditis elegans</name>
    <dbReference type="NCBI Taxonomy" id="6239"/>
    <lineage>
        <taxon>Eukaryota</taxon>
        <taxon>Metazoa</taxon>
        <taxon>Ecdysozoa</taxon>
        <taxon>Nematoda</taxon>
        <taxon>Chromadorea</taxon>
        <taxon>Rhabditida</taxon>
        <taxon>Rhabditina</taxon>
        <taxon>Rhabditomorpha</taxon>
        <taxon>Rhabditoidea</taxon>
        <taxon>Rhabditidae</taxon>
        <taxon>Peloderinae</taxon>
        <taxon>Caenorhabditis</taxon>
    </lineage>
</organism>
<dbReference type="InParanoid" id="A0A131MBJ6"/>
<evidence type="ECO:0000313" key="3">
    <source>
        <dbReference type="Proteomes" id="UP000001940"/>
    </source>
</evidence>
<dbReference type="CTD" id="27219612"/>
<name>A0A131MBJ6_CAEEL</name>
<feature type="transmembrane region" description="Helical" evidence="1">
    <location>
        <begin position="42"/>
        <end position="59"/>
    </location>
</feature>
<dbReference type="Proteomes" id="UP000001940">
    <property type="component" value="Chromosome II"/>
</dbReference>